<dbReference type="SUPFAM" id="SSF50156">
    <property type="entry name" value="PDZ domain-like"/>
    <property type="match status" value="1"/>
</dbReference>
<dbReference type="CTD" id="20328078"/>
<dbReference type="GeneID" id="20328078"/>
<evidence type="ECO:0000313" key="2">
    <source>
        <dbReference type="EMBL" id="KER26886.1"/>
    </source>
</evidence>
<name>A0A074ZIQ7_OPIVI</name>
<keyword evidence="3" id="KW-1185">Reference proteome</keyword>
<dbReference type="PANTHER" id="PTHR21301:SF10">
    <property type="entry name" value="REVERSE TRANSCRIPTASE DOMAIN-CONTAINING PROTEIN"/>
    <property type="match status" value="1"/>
</dbReference>
<evidence type="ECO:0000313" key="3">
    <source>
        <dbReference type="Proteomes" id="UP000054324"/>
    </source>
</evidence>
<reference evidence="2 3" key="1">
    <citation type="submission" date="2013-11" db="EMBL/GenBank/DDBJ databases">
        <title>Opisthorchis viverrini - life in the bile duct.</title>
        <authorList>
            <person name="Young N.D."/>
            <person name="Nagarajan N."/>
            <person name="Lin S.J."/>
            <person name="Korhonen P.K."/>
            <person name="Jex A.R."/>
            <person name="Hall R.S."/>
            <person name="Safavi-Hemami H."/>
            <person name="Kaewkong W."/>
            <person name="Bertrand D."/>
            <person name="Gao S."/>
            <person name="Seet Q."/>
            <person name="Wongkham S."/>
            <person name="Teh B.T."/>
            <person name="Wongkham C."/>
            <person name="Intapan P.M."/>
            <person name="Maleewong W."/>
            <person name="Yang X."/>
            <person name="Hu M."/>
            <person name="Wang Z."/>
            <person name="Hofmann A."/>
            <person name="Sternberg P.W."/>
            <person name="Tan P."/>
            <person name="Wang J."/>
            <person name="Gasser R.B."/>
        </authorList>
    </citation>
    <scope>NUCLEOTIDE SEQUENCE [LARGE SCALE GENOMIC DNA]</scope>
</reference>
<dbReference type="AlphaFoldDB" id="A0A074ZIQ7"/>
<dbReference type="KEGG" id="ovi:T265_13911"/>
<dbReference type="RefSeq" id="XP_009169375.1">
    <property type="nucleotide sequence ID" value="XM_009171111.1"/>
</dbReference>
<dbReference type="Gene3D" id="2.30.42.10">
    <property type="match status" value="1"/>
</dbReference>
<dbReference type="InterPro" id="IPR001478">
    <property type="entry name" value="PDZ"/>
</dbReference>
<dbReference type="Proteomes" id="UP000054324">
    <property type="component" value="Unassembled WGS sequence"/>
</dbReference>
<dbReference type="OrthoDB" id="6270329at2759"/>
<dbReference type="InterPro" id="IPR036034">
    <property type="entry name" value="PDZ_sf"/>
</dbReference>
<protein>
    <recommendedName>
        <fullName evidence="1">PDZ domain-containing protein</fullName>
    </recommendedName>
</protein>
<sequence>EIQLHRRSALTDQIFPLELKKKTSPNSENEDVIVAAPPSDDLVTQLGGPLRLGDQVLQINDTPVYNLAQAQELLRNSGNKICVYVMRPSEKASALQVTRDLEHHKGQQSSTILFPHTVYTTRDRLARTIELQQRLLNFKLYKNGVHSTRNNQQLLPCTASQRQDNFWNCLPSQANEYKRRSFNELLASTRNTITSSGVEPSSQWVLKRKTDGTKYITRRIIKRMFDPSVFDIIAFKRGAMLRLVGEILVRDPKTVNLFSLSYGELFLQDSSKLMAKSPSEAWFQRPEWWFSVYMIQVSQRMFDPSVFDIIAFKRGAMLRLVGEILVRDPKTVNLFSLSYGELFLQDSSKLMAKSPSEAWFQRPEWWFSVYMIQVSQFVSFIMTLYLCLITYFEFSGEYYEQIKGVPMGSPISELIAEITMQKLERMVLPDIKPKIWVQCVDDTSAIVKKNELSRAEELLNNVFPDIHFTMETGENNNLAFLDVLVTRTTNGQL</sequence>
<gene>
    <name evidence="2" type="ORF">T265_13911</name>
</gene>
<dbReference type="PROSITE" id="PS50106">
    <property type="entry name" value="PDZ"/>
    <property type="match status" value="1"/>
</dbReference>
<evidence type="ECO:0000259" key="1">
    <source>
        <dbReference type="PROSITE" id="PS50106"/>
    </source>
</evidence>
<dbReference type="PANTHER" id="PTHR21301">
    <property type="entry name" value="REVERSE TRANSCRIPTASE"/>
    <property type="match status" value="1"/>
</dbReference>
<organism evidence="2 3">
    <name type="scientific">Opisthorchis viverrini</name>
    <name type="common">Southeast Asian liver fluke</name>
    <dbReference type="NCBI Taxonomy" id="6198"/>
    <lineage>
        <taxon>Eukaryota</taxon>
        <taxon>Metazoa</taxon>
        <taxon>Spiralia</taxon>
        <taxon>Lophotrochozoa</taxon>
        <taxon>Platyhelminthes</taxon>
        <taxon>Trematoda</taxon>
        <taxon>Digenea</taxon>
        <taxon>Opisthorchiida</taxon>
        <taxon>Opisthorchiata</taxon>
        <taxon>Opisthorchiidae</taxon>
        <taxon>Opisthorchis</taxon>
    </lineage>
</organism>
<feature type="non-terminal residue" evidence="2">
    <location>
        <position position="1"/>
    </location>
</feature>
<dbReference type="CDD" id="cd00304">
    <property type="entry name" value="RT_like"/>
    <property type="match status" value="1"/>
</dbReference>
<feature type="domain" description="PDZ" evidence="1">
    <location>
        <begin position="1"/>
        <end position="89"/>
    </location>
</feature>
<accession>A0A074ZIQ7</accession>
<proteinExistence type="predicted"/>
<dbReference type="EMBL" id="KL596736">
    <property type="protein sequence ID" value="KER26886.1"/>
    <property type="molecule type" value="Genomic_DNA"/>
</dbReference>